<sequence length="190" mass="21817">MEDAVDVSAALQTLAEQVRTRRIDQDGQEEAYAKVAVLLTLLRRCNRQAHLDARTMKQQTAAHKSRLDQLQLDLQGLYYQQRHLRQAVARCKEAPHSYAEIQCQSDDILFAAQPALAELDQQSREVMEARLRFELETRAALEGERKELGVQKQALMTENRQRRQDLAALERQLDAFVESAETLSQTLQKE</sequence>
<dbReference type="GeneID" id="63788250"/>
<dbReference type="InterPro" id="IPR019163">
    <property type="entry name" value="THO_Thoc5"/>
</dbReference>
<dbReference type="RefSeq" id="XP_040722111.1">
    <property type="nucleotide sequence ID" value="XM_040871651.1"/>
</dbReference>
<dbReference type="OrthoDB" id="20582at2759"/>
<dbReference type="EMBL" id="MCFI01000028">
    <property type="protein sequence ID" value="ORY74805.1"/>
    <property type="molecule type" value="Genomic_DNA"/>
</dbReference>
<dbReference type="OMA" id="HKYMKLP"/>
<dbReference type="Proteomes" id="UP000193685">
    <property type="component" value="Unassembled WGS sequence"/>
</dbReference>
<evidence type="ECO:0000256" key="4">
    <source>
        <dbReference type="SAM" id="Coils"/>
    </source>
</evidence>
<evidence type="ECO:0000256" key="2">
    <source>
        <dbReference type="ARBA" id="ARBA00008044"/>
    </source>
</evidence>
<dbReference type="GO" id="GO:0006406">
    <property type="term" value="P:mRNA export from nucleus"/>
    <property type="evidence" value="ECO:0007669"/>
    <property type="project" value="TreeGrafter"/>
</dbReference>
<evidence type="ECO:0000256" key="1">
    <source>
        <dbReference type="ARBA" id="ARBA00004123"/>
    </source>
</evidence>
<proteinExistence type="inferred from homology"/>
<dbReference type="PANTHER" id="PTHR13375:SF3">
    <property type="entry name" value="THO COMPLEX SUBUNIT 5 HOMOLOG"/>
    <property type="match status" value="1"/>
</dbReference>
<dbReference type="GO" id="GO:0003729">
    <property type="term" value="F:mRNA binding"/>
    <property type="evidence" value="ECO:0007669"/>
    <property type="project" value="TreeGrafter"/>
</dbReference>
<dbReference type="STRING" id="56484.A0A1Y2EVE0"/>
<dbReference type="AlphaFoldDB" id="A0A1Y2EVE0"/>
<keyword evidence="3" id="KW-0539">Nucleus</keyword>
<comment type="subcellular location">
    <subcellularLocation>
        <location evidence="1">Nucleus</location>
    </subcellularLocation>
</comment>
<keyword evidence="6" id="KW-1185">Reference proteome</keyword>
<keyword evidence="4" id="KW-0175">Coiled coil</keyword>
<comment type="similarity">
    <text evidence="2">Belongs to the THOC5 family.</text>
</comment>
<protein>
    <submittedName>
        <fullName evidence="5">Fms-interacting protein-domain-containing protein</fullName>
    </submittedName>
</protein>
<accession>A0A1Y2EVE0</accession>
<feature type="coiled-coil region" evidence="4">
    <location>
        <begin position="152"/>
        <end position="186"/>
    </location>
</feature>
<dbReference type="Pfam" id="PF09766">
    <property type="entry name" value="FmiP_Thoc5"/>
    <property type="match status" value="1"/>
</dbReference>
<dbReference type="GO" id="GO:0000445">
    <property type="term" value="C:THO complex part of transcription export complex"/>
    <property type="evidence" value="ECO:0007669"/>
    <property type="project" value="TreeGrafter"/>
</dbReference>
<comment type="caution">
    <text evidence="5">The sequence shown here is derived from an EMBL/GenBank/DDBJ whole genome shotgun (WGS) entry which is preliminary data.</text>
</comment>
<gene>
    <name evidence="5" type="ORF">BCR37DRAFT_395658</name>
</gene>
<name>A0A1Y2EVE0_PROLT</name>
<evidence type="ECO:0000313" key="5">
    <source>
        <dbReference type="EMBL" id="ORY74805.1"/>
    </source>
</evidence>
<evidence type="ECO:0000313" key="6">
    <source>
        <dbReference type="Proteomes" id="UP000193685"/>
    </source>
</evidence>
<evidence type="ECO:0000256" key="3">
    <source>
        <dbReference type="ARBA" id="ARBA00023242"/>
    </source>
</evidence>
<dbReference type="PANTHER" id="PTHR13375">
    <property type="entry name" value="FMS INTERACTING PROTEIN"/>
    <property type="match status" value="1"/>
</dbReference>
<organism evidence="5 6">
    <name type="scientific">Protomyces lactucae-debilis</name>
    <dbReference type="NCBI Taxonomy" id="2754530"/>
    <lineage>
        <taxon>Eukaryota</taxon>
        <taxon>Fungi</taxon>
        <taxon>Dikarya</taxon>
        <taxon>Ascomycota</taxon>
        <taxon>Taphrinomycotina</taxon>
        <taxon>Taphrinomycetes</taxon>
        <taxon>Taphrinales</taxon>
        <taxon>Protomycetaceae</taxon>
        <taxon>Protomyces</taxon>
    </lineage>
</organism>
<reference evidence="5 6" key="1">
    <citation type="submission" date="2016-07" db="EMBL/GenBank/DDBJ databases">
        <title>Pervasive Adenine N6-methylation of Active Genes in Fungi.</title>
        <authorList>
            <consortium name="DOE Joint Genome Institute"/>
            <person name="Mondo S.J."/>
            <person name="Dannebaum R.O."/>
            <person name="Kuo R.C."/>
            <person name="Labutti K."/>
            <person name="Haridas S."/>
            <person name="Kuo A."/>
            <person name="Salamov A."/>
            <person name="Ahrendt S.R."/>
            <person name="Lipzen A."/>
            <person name="Sullivan W."/>
            <person name="Andreopoulos W.B."/>
            <person name="Clum A."/>
            <person name="Lindquist E."/>
            <person name="Daum C."/>
            <person name="Ramamoorthy G.K."/>
            <person name="Gryganskyi A."/>
            <person name="Culley D."/>
            <person name="Magnuson J.K."/>
            <person name="James T.Y."/>
            <person name="O'Malley M.A."/>
            <person name="Stajich J.E."/>
            <person name="Spatafora J.W."/>
            <person name="Visel A."/>
            <person name="Grigoriev I.V."/>
        </authorList>
    </citation>
    <scope>NUCLEOTIDE SEQUENCE [LARGE SCALE GENOMIC DNA]</scope>
    <source>
        <strain evidence="5 6">12-1054</strain>
    </source>
</reference>